<dbReference type="InterPro" id="IPR025738">
    <property type="entry name" value="BatD"/>
</dbReference>
<evidence type="ECO:0000313" key="5">
    <source>
        <dbReference type="Proteomes" id="UP000655420"/>
    </source>
</evidence>
<keyword evidence="2" id="KW-1133">Transmembrane helix</keyword>
<protein>
    <submittedName>
        <fullName evidence="4">BatD family protein</fullName>
    </submittedName>
</protein>
<feature type="transmembrane region" description="Helical" evidence="2">
    <location>
        <begin position="259"/>
        <end position="281"/>
    </location>
</feature>
<sequence>MVRAAGILVLALMLVPLIAMADGRSSDRLTIELDPREAPPVTGEMIIATLRGIYGLTILREALEIPRGGDFEWVQLDRDMWSRRQVDGRSVVVMERRLALFPKRPGNLSFGPLEHRMRVTGASGQPEDVAIVAEPIHLSALPYPGKSTDATLSADVLELTDELSADPGALPDGATLTRTVRITTLGALPQMLPPRPEMREPWLITFAAPEERSLQITPEGPVASVVWQWHLRPKTGEPGVLPEIRIPWFDTRAREMREAVIPAVPFGYASFGRAIGGAVWFEDRSVAILATAAALGLLIGLAFIIGADCLPSAVALLASPKTRRDIPAAGADAADPLHPKPRGKALTD</sequence>
<feature type="chain" id="PRO_5035166101" evidence="3">
    <location>
        <begin position="22"/>
        <end position="348"/>
    </location>
</feature>
<organism evidence="4 5">
    <name type="scientific">Thermohalobaculum xanthum</name>
    <dbReference type="NCBI Taxonomy" id="2753746"/>
    <lineage>
        <taxon>Bacteria</taxon>
        <taxon>Pseudomonadati</taxon>
        <taxon>Pseudomonadota</taxon>
        <taxon>Alphaproteobacteria</taxon>
        <taxon>Rhodobacterales</taxon>
        <taxon>Paracoccaceae</taxon>
        <taxon>Thermohalobaculum</taxon>
    </lineage>
</organism>
<keyword evidence="3" id="KW-0732">Signal</keyword>
<evidence type="ECO:0000256" key="3">
    <source>
        <dbReference type="SAM" id="SignalP"/>
    </source>
</evidence>
<dbReference type="RefSeq" id="WP_200606934.1">
    <property type="nucleotide sequence ID" value="NZ_JAEHHL010000001.1"/>
</dbReference>
<feature type="compositionally biased region" description="Low complexity" evidence="1">
    <location>
        <begin position="327"/>
        <end position="336"/>
    </location>
</feature>
<keyword evidence="2" id="KW-0472">Membrane</keyword>
<dbReference type="AlphaFoldDB" id="A0A8J7M4J9"/>
<reference evidence="4" key="1">
    <citation type="submission" date="2020-12" db="EMBL/GenBank/DDBJ databases">
        <title>Bacterial taxonomy.</title>
        <authorList>
            <person name="Pan X."/>
        </authorList>
    </citation>
    <scope>NUCLEOTIDE SEQUENCE</scope>
    <source>
        <strain evidence="4">M0105</strain>
    </source>
</reference>
<accession>A0A8J7M4J9</accession>
<dbReference type="EMBL" id="JAEHHL010000001">
    <property type="protein sequence ID" value="MBK0398179.1"/>
    <property type="molecule type" value="Genomic_DNA"/>
</dbReference>
<evidence type="ECO:0000256" key="1">
    <source>
        <dbReference type="SAM" id="MobiDB-lite"/>
    </source>
</evidence>
<evidence type="ECO:0000313" key="4">
    <source>
        <dbReference type="EMBL" id="MBK0398179.1"/>
    </source>
</evidence>
<evidence type="ECO:0000256" key="2">
    <source>
        <dbReference type="SAM" id="Phobius"/>
    </source>
</evidence>
<dbReference type="PANTHER" id="PTHR40940">
    <property type="entry name" value="PROTEIN BATD-RELATED"/>
    <property type="match status" value="1"/>
</dbReference>
<feature type="region of interest" description="Disordered" evidence="1">
    <location>
        <begin position="327"/>
        <end position="348"/>
    </location>
</feature>
<comment type="caution">
    <text evidence="4">The sequence shown here is derived from an EMBL/GenBank/DDBJ whole genome shotgun (WGS) entry which is preliminary data.</text>
</comment>
<feature type="transmembrane region" description="Helical" evidence="2">
    <location>
        <begin position="287"/>
        <end position="317"/>
    </location>
</feature>
<feature type="compositionally biased region" description="Basic residues" evidence="1">
    <location>
        <begin position="339"/>
        <end position="348"/>
    </location>
</feature>
<dbReference type="PANTHER" id="PTHR40940:SF1">
    <property type="entry name" value="PROTEIN BATD"/>
    <property type="match status" value="1"/>
</dbReference>
<dbReference type="Proteomes" id="UP000655420">
    <property type="component" value="Unassembled WGS sequence"/>
</dbReference>
<name>A0A8J7M4J9_9RHOB</name>
<gene>
    <name evidence="4" type="ORF">H0I76_03175</name>
</gene>
<keyword evidence="2" id="KW-0812">Transmembrane</keyword>
<proteinExistence type="predicted"/>
<keyword evidence="5" id="KW-1185">Reference proteome</keyword>
<feature type="signal peptide" evidence="3">
    <location>
        <begin position="1"/>
        <end position="21"/>
    </location>
</feature>